<dbReference type="SUPFAM" id="SSF55961">
    <property type="entry name" value="Bet v1-like"/>
    <property type="match status" value="1"/>
</dbReference>
<keyword evidence="2" id="KW-1185">Reference proteome</keyword>
<name>A0ABS5YTX8_9ACTN</name>
<proteinExistence type="predicted"/>
<dbReference type="RefSeq" id="WP_215791017.1">
    <property type="nucleotide sequence ID" value="NZ_JAHKKG010000008.1"/>
</dbReference>
<dbReference type="Proteomes" id="UP001519654">
    <property type="component" value="Unassembled WGS sequence"/>
</dbReference>
<dbReference type="Pfam" id="PF10604">
    <property type="entry name" value="Polyketide_cyc2"/>
    <property type="match status" value="1"/>
</dbReference>
<organism evidence="1 2">
    <name type="scientific">Paractinoplanes bogorensis</name>
    <dbReference type="NCBI Taxonomy" id="1610840"/>
    <lineage>
        <taxon>Bacteria</taxon>
        <taxon>Bacillati</taxon>
        <taxon>Actinomycetota</taxon>
        <taxon>Actinomycetes</taxon>
        <taxon>Micromonosporales</taxon>
        <taxon>Micromonosporaceae</taxon>
        <taxon>Paractinoplanes</taxon>
    </lineage>
</organism>
<accession>A0ABS5YTX8</accession>
<dbReference type="EMBL" id="JAHKKG010000008">
    <property type="protein sequence ID" value="MBU2666914.1"/>
    <property type="molecule type" value="Genomic_DNA"/>
</dbReference>
<evidence type="ECO:0000313" key="2">
    <source>
        <dbReference type="Proteomes" id="UP001519654"/>
    </source>
</evidence>
<evidence type="ECO:0000313" key="1">
    <source>
        <dbReference type="EMBL" id="MBU2666914.1"/>
    </source>
</evidence>
<protein>
    <submittedName>
        <fullName evidence="1">SRPBCC family protein</fullName>
    </submittedName>
</protein>
<sequence length="126" mass="13860">MRRTLEATGPRPAADVWDRYVRPARWPEWSPQIRGVDYALPTLHEQTRGTVRGPLGFAVPFLVTRVSPPRSWSWLVSAAGVSLILLHRVEATAAGTRTTLTIDGPAPAVLLYRPAAQLALRRLVSG</sequence>
<reference evidence="1 2" key="1">
    <citation type="submission" date="2021-06" db="EMBL/GenBank/DDBJ databases">
        <title>Actinoplanes lichenicola sp. nov., and Actinoplanes ovalisporus sp. nov., isolated from lichen in Thailand.</title>
        <authorList>
            <person name="Saeng-In P."/>
            <person name="Kanchanasin P."/>
            <person name="Yuki M."/>
            <person name="Kudo T."/>
            <person name="Ohkuma M."/>
            <person name="Phongsopitanun W."/>
            <person name="Tanasupawat S."/>
        </authorList>
    </citation>
    <scope>NUCLEOTIDE SEQUENCE [LARGE SCALE GENOMIC DNA]</scope>
    <source>
        <strain evidence="1 2">NBRC 110975</strain>
    </source>
</reference>
<comment type="caution">
    <text evidence="1">The sequence shown here is derived from an EMBL/GenBank/DDBJ whole genome shotgun (WGS) entry which is preliminary data.</text>
</comment>
<dbReference type="InterPro" id="IPR023393">
    <property type="entry name" value="START-like_dom_sf"/>
</dbReference>
<dbReference type="Gene3D" id="3.30.530.20">
    <property type="match status" value="1"/>
</dbReference>
<dbReference type="InterPro" id="IPR019587">
    <property type="entry name" value="Polyketide_cyclase/dehydratase"/>
</dbReference>
<gene>
    <name evidence="1" type="ORF">KOI35_25715</name>
</gene>